<feature type="chain" id="PRO_5035849309" evidence="1">
    <location>
        <begin position="19"/>
        <end position="130"/>
    </location>
</feature>
<comment type="caution">
    <text evidence="2">The sequence shown here is derived from an EMBL/GenBank/DDBJ whole genome shotgun (WGS) entry which is preliminary data.</text>
</comment>
<evidence type="ECO:0000313" key="3">
    <source>
        <dbReference type="Proteomes" id="UP000807504"/>
    </source>
</evidence>
<reference evidence="2" key="2">
    <citation type="submission" date="2020-06" db="EMBL/GenBank/DDBJ databases">
        <authorList>
            <person name="Sheffer M."/>
        </authorList>
    </citation>
    <scope>NUCLEOTIDE SEQUENCE</scope>
</reference>
<organism evidence="2 3">
    <name type="scientific">Argiope bruennichi</name>
    <name type="common">Wasp spider</name>
    <name type="synonym">Aranea bruennichi</name>
    <dbReference type="NCBI Taxonomy" id="94029"/>
    <lineage>
        <taxon>Eukaryota</taxon>
        <taxon>Metazoa</taxon>
        <taxon>Ecdysozoa</taxon>
        <taxon>Arthropoda</taxon>
        <taxon>Chelicerata</taxon>
        <taxon>Arachnida</taxon>
        <taxon>Araneae</taxon>
        <taxon>Araneomorphae</taxon>
        <taxon>Entelegynae</taxon>
        <taxon>Araneoidea</taxon>
        <taxon>Araneidae</taxon>
        <taxon>Argiope</taxon>
    </lineage>
</organism>
<dbReference type="AlphaFoldDB" id="A0A8T0EE20"/>
<name>A0A8T0EE20_ARGBR</name>
<sequence>MSPVVFLIVLIISPAIFSHPLLKVKKPSIDEMPQKIVELIEFSMPSSSPVNEFIPSPYQFGYQFGDDPLGVYRSVEYIADSDGYRAVIRTNEPGSVAKDMGHAKYIVATPPAAALEQGLLYKQRKLNKNL</sequence>
<evidence type="ECO:0000313" key="2">
    <source>
        <dbReference type="EMBL" id="KAF8770900.1"/>
    </source>
</evidence>
<evidence type="ECO:0000256" key="1">
    <source>
        <dbReference type="SAM" id="SignalP"/>
    </source>
</evidence>
<keyword evidence="1" id="KW-0732">Signal</keyword>
<feature type="signal peptide" evidence="1">
    <location>
        <begin position="1"/>
        <end position="18"/>
    </location>
</feature>
<gene>
    <name evidence="2" type="ORF">HNY73_018377</name>
</gene>
<proteinExistence type="predicted"/>
<dbReference type="Proteomes" id="UP000807504">
    <property type="component" value="Unassembled WGS sequence"/>
</dbReference>
<reference evidence="2" key="1">
    <citation type="journal article" date="2020" name="bioRxiv">
        <title>Chromosome-level reference genome of the European wasp spider Argiope bruennichi: a resource for studies on range expansion and evolutionary adaptation.</title>
        <authorList>
            <person name="Sheffer M.M."/>
            <person name="Hoppe A."/>
            <person name="Krehenwinkel H."/>
            <person name="Uhl G."/>
            <person name="Kuss A.W."/>
            <person name="Jensen L."/>
            <person name="Jensen C."/>
            <person name="Gillespie R.G."/>
            <person name="Hoff K.J."/>
            <person name="Prost S."/>
        </authorList>
    </citation>
    <scope>NUCLEOTIDE SEQUENCE</scope>
</reference>
<keyword evidence="3" id="KW-1185">Reference proteome</keyword>
<protein>
    <submittedName>
        <fullName evidence="2">Uncharacterized protein</fullName>
    </submittedName>
</protein>
<accession>A0A8T0EE20</accession>
<dbReference type="EMBL" id="JABXBU010002228">
    <property type="protein sequence ID" value="KAF8770900.1"/>
    <property type="molecule type" value="Genomic_DNA"/>
</dbReference>